<evidence type="ECO:0000313" key="2">
    <source>
        <dbReference type="Proteomes" id="UP000255224"/>
    </source>
</evidence>
<protein>
    <submittedName>
        <fullName evidence="1">Uncharacterized protein</fullName>
    </submittedName>
</protein>
<dbReference type="EMBL" id="UFVQ01000003">
    <property type="protein sequence ID" value="STD10056.1"/>
    <property type="molecule type" value="Genomic_DNA"/>
</dbReference>
<dbReference type="AlphaFoldDB" id="A0A376EKY2"/>
<name>A0A376EKY2_CHRCU</name>
<evidence type="ECO:0000313" key="1">
    <source>
        <dbReference type="EMBL" id="STD10056.1"/>
    </source>
</evidence>
<reference evidence="1 2" key="1">
    <citation type="submission" date="2018-06" db="EMBL/GenBank/DDBJ databases">
        <authorList>
            <consortium name="Pathogen Informatics"/>
            <person name="Doyle S."/>
        </authorList>
    </citation>
    <scope>NUCLEOTIDE SEQUENCE [LARGE SCALE GENOMIC DNA]</scope>
    <source>
        <strain evidence="1 2">NCTC13533</strain>
    </source>
</reference>
<dbReference type="Proteomes" id="UP000255224">
    <property type="component" value="Unassembled WGS sequence"/>
</dbReference>
<gene>
    <name evidence="1" type="ORF">NCTC13533_04744</name>
</gene>
<organism evidence="1 2">
    <name type="scientific">Chryseobacterium carnipullorum</name>
    <dbReference type="NCBI Taxonomy" id="1124835"/>
    <lineage>
        <taxon>Bacteria</taxon>
        <taxon>Pseudomonadati</taxon>
        <taxon>Bacteroidota</taxon>
        <taxon>Flavobacteriia</taxon>
        <taxon>Flavobacteriales</taxon>
        <taxon>Weeksellaceae</taxon>
        <taxon>Chryseobacterium group</taxon>
        <taxon>Chryseobacterium</taxon>
    </lineage>
</organism>
<sequence length="49" mass="5899">MYLINILLVYFGLRHPYIRKDQFGYPKRDVKKKDYGFRALFNVNNKAAC</sequence>
<proteinExistence type="predicted"/>
<accession>A0A376EKY2</accession>